<dbReference type="InterPro" id="IPR032675">
    <property type="entry name" value="LRR_dom_sf"/>
</dbReference>
<feature type="compositionally biased region" description="Low complexity" evidence="1">
    <location>
        <begin position="531"/>
        <end position="542"/>
    </location>
</feature>
<comment type="caution">
    <text evidence="2">The sequence shown here is derived from an EMBL/GenBank/DDBJ whole genome shotgun (WGS) entry which is preliminary data.</text>
</comment>
<feature type="compositionally biased region" description="Basic and acidic residues" evidence="1">
    <location>
        <begin position="570"/>
        <end position="583"/>
    </location>
</feature>
<dbReference type="Gene3D" id="3.80.10.10">
    <property type="entry name" value="Ribonuclease Inhibitor"/>
    <property type="match status" value="1"/>
</dbReference>
<gene>
    <name evidence="2" type="ORF">PIIN_07974</name>
</gene>
<proteinExistence type="predicted"/>
<dbReference type="HOGENOM" id="CLU_420445_0_0_1"/>
<dbReference type="EMBL" id="CAFZ01000272">
    <property type="protein sequence ID" value="CCA74020.1"/>
    <property type="molecule type" value="Genomic_DNA"/>
</dbReference>
<reference evidence="2 3" key="1">
    <citation type="journal article" date="2011" name="PLoS Pathog.">
        <title>Endophytic Life Strategies Decoded by Genome and Transcriptome Analyses of the Mutualistic Root Symbiont Piriformospora indica.</title>
        <authorList>
            <person name="Zuccaro A."/>
            <person name="Lahrmann U."/>
            <person name="Guldener U."/>
            <person name="Langen G."/>
            <person name="Pfiffi S."/>
            <person name="Biedenkopf D."/>
            <person name="Wong P."/>
            <person name="Samans B."/>
            <person name="Grimm C."/>
            <person name="Basiewicz M."/>
            <person name="Murat C."/>
            <person name="Martin F."/>
            <person name="Kogel K.H."/>
        </authorList>
    </citation>
    <scope>NUCLEOTIDE SEQUENCE [LARGE SCALE GENOMIC DNA]</scope>
    <source>
        <strain evidence="2 3">DSM 11827</strain>
    </source>
</reference>
<dbReference type="InParanoid" id="G4TRS7"/>
<feature type="compositionally biased region" description="Low complexity" evidence="1">
    <location>
        <begin position="588"/>
        <end position="599"/>
    </location>
</feature>
<organism evidence="2 3">
    <name type="scientific">Serendipita indica (strain DSM 11827)</name>
    <name type="common">Root endophyte fungus</name>
    <name type="synonym">Piriformospora indica</name>
    <dbReference type="NCBI Taxonomy" id="1109443"/>
    <lineage>
        <taxon>Eukaryota</taxon>
        <taxon>Fungi</taxon>
        <taxon>Dikarya</taxon>
        <taxon>Basidiomycota</taxon>
        <taxon>Agaricomycotina</taxon>
        <taxon>Agaricomycetes</taxon>
        <taxon>Sebacinales</taxon>
        <taxon>Serendipitaceae</taxon>
        <taxon>Serendipita</taxon>
    </lineage>
</organism>
<feature type="region of interest" description="Disordered" evidence="1">
    <location>
        <begin position="527"/>
        <end position="601"/>
    </location>
</feature>
<accession>G4TRS7</accession>
<sequence>MATCHSARPSTEHPRCCLLSLNVDQLKGRIASDEALLRTITDLEASAKKTASNASRAVQEAQSALLAAHAWLSSAVATYESYRQEAQRIAAMVAKSRRLLAWTPALLPDDLIVYIAAMCVEEERDAVRRRWPEFGLASRSARKEESSTRPMLGSIWWLYPMAISQVCQRWRTAALGCPRLWAYKDNLGGIKSNALLDLISLRSGLCEIDVLWNLNAQVPTVDPRIEMARTLDLVLPSKNVHPYPFSTHSSALTSLSIRAASPERPSTFSASHLLQMPNLTKLELVNVQLLAPPPHRHAPLMDLTIRYSGVISFRAKDMEDISIVFPRLRKFSLYIRGPYINKPPSPVSPTDQPPVPYSFPDLEYLDINSKDLSHSLSRFQGAFLPKLSSLRLRDNVLPSATTFFHHLVRSRVPLTTLGLTDFTSPGIKAFCGNRGIETLMVELCMPAVDALRPTSLVPSPPTSPLSPVTTLPPNVLADLTLTFPKVTKVIILPPPAAIEGSLGRIEAVVLTSLAHAIRERNVAVLGPRVESTSPTKPSMSPTRGDGESTKAKRKMSSAEMSGVGFGKAATNKDQEGIPMKSDDTLVESTAPSSPSGTSSVLTAFPPPPSSTLNMLTKPLPHVPARWTQTFGTSSRPRRGTVSSLAALPIFEVEYTPNRGRGKIALEEVYAALVDGRQRWMEIGMGAWKA</sequence>
<dbReference type="OrthoDB" id="3243327at2759"/>
<dbReference type="AlphaFoldDB" id="G4TRS7"/>
<evidence type="ECO:0000313" key="3">
    <source>
        <dbReference type="Proteomes" id="UP000007148"/>
    </source>
</evidence>
<dbReference type="Proteomes" id="UP000007148">
    <property type="component" value="Unassembled WGS sequence"/>
</dbReference>
<evidence type="ECO:0000256" key="1">
    <source>
        <dbReference type="SAM" id="MobiDB-lite"/>
    </source>
</evidence>
<evidence type="ECO:0000313" key="2">
    <source>
        <dbReference type="EMBL" id="CCA74020.1"/>
    </source>
</evidence>
<name>G4TRS7_SERID</name>
<dbReference type="SUPFAM" id="SSF52047">
    <property type="entry name" value="RNI-like"/>
    <property type="match status" value="1"/>
</dbReference>
<evidence type="ECO:0008006" key="4">
    <source>
        <dbReference type="Google" id="ProtNLM"/>
    </source>
</evidence>
<keyword evidence="3" id="KW-1185">Reference proteome</keyword>
<protein>
    <recommendedName>
        <fullName evidence="4">F-box domain-containing protein</fullName>
    </recommendedName>
</protein>